<dbReference type="PANTHER" id="PTHR43861">
    <property type="entry name" value="TRANS-ACONITATE 2-METHYLTRANSFERASE-RELATED"/>
    <property type="match status" value="1"/>
</dbReference>
<name>A0A3M9M777_9MICO</name>
<dbReference type="CDD" id="cd02440">
    <property type="entry name" value="AdoMet_MTases"/>
    <property type="match status" value="1"/>
</dbReference>
<dbReference type="SUPFAM" id="SSF53335">
    <property type="entry name" value="S-adenosyl-L-methionine-dependent methyltransferases"/>
    <property type="match status" value="1"/>
</dbReference>
<dbReference type="OrthoDB" id="6064711at2"/>
<comment type="caution">
    <text evidence="2">The sequence shown here is derived from an EMBL/GenBank/DDBJ whole genome shotgun (WGS) entry which is preliminary data.</text>
</comment>
<dbReference type="AlphaFoldDB" id="A0A3M9M777"/>
<feature type="domain" description="Methyltransferase type 11" evidence="1">
    <location>
        <begin position="29"/>
        <end position="120"/>
    </location>
</feature>
<evidence type="ECO:0000313" key="3">
    <source>
        <dbReference type="Proteomes" id="UP000271678"/>
    </source>
</evidence>
<dbReference type="GO" id="GO:0008757">
    <property type="term" value="F:S-adenosylmethionine-dependent methyltransferase activity"/>
    <property type="evidence" value="ECO:0007669"/>
    <property type="project" value="InterPro"/>
</dbReference>
<sequence length="208" mass="22904">MARSGEPWNINIHYDRLLVGCARPGSRVLDVGCGDGFLSARLAAAGCEVTALDADAGVLERARDRWADRDVGWVHGDVLSYPFQLESFDVVVSNATLHHLPDTEQGLLRLRDLLRPGGRLGVVGFARNGIVDWPMSLVGAVGILAANSARGKWQHSAPIVWPPPLTYGQVRRTSGRVLPGRHYRRLWLGRYWLSWTKPRLLPGGRAVS</sequence>
<reference evidence="2 3" key="1">
    <citation type="submission" date="2018-11" db="EMBL/GenBank/DDBJ databases">
        <title>Draft genome of Simplicispira Flexivirga sp. BO-16.</title>
        <authorList>
            <person name="Im W.T."/>
        </authorList>
    </citation>
    <scope>NUCLEOTIDE SEQUENCE [LARGE SCALE GENOMIC DNA]</scope>
    <source>
        <strain evidence="2 3">BO-16</strain>
    </source>
</reference>
<dbReference type="Gene3D" id="3.40.50.150">
    <property type="entry name" value="Vaccinia Virus protein VP39"/>
    <property type="match status" value="1"/>
</dbReference>
<dbReference type="InterPro" id="IPR029063">
    <property type="entry name" value="SAM-dependent_MTases_sf"/>
</dbReference>
<dbReference type="GO" id="GO:0032259">
    <property type="term" value="P:methylation"/>
    <property type="evidence" value="ECO:0007669"/>
    <property type="project" value="UniProtKB-KW"/>
</dbReference>
<dbReference type="Proteomes" id="UP000271678">
    <property type="component" value="Unassembled WGS sequence"/>
</dbReference>
<keyword evidence="2" id="KW-0489">Methyltransferase</keyword>
<protein>
    <submittedName>
        <fullName evidence="2">Class I SAM-dependent methyltransferase</fullName>
    </submittedName>
</protein>
<dbReference type="Pfam" id="PF08241">
    <property type="entry name" value="Methyltransf_11"/>
    <property type="match status" value="1"/>
</dbReference>
<organism evidence="2 3">
    <name type="scientific">Flexivirga caeni</name>
    <dbReference type="NCBI Taxonomy" id="2294115"/>
    <lineage>
        <taxon>Bacteria</taxon>
        <taxon>Bacillati</taxon>
        <taxon>Actinomycetota</taxon>
        <taxon>Actinomycetes</taxon>
        <taxon>Micrococcales</taxon>
        <taxon>Dermacoccaceae</taxon>
        <taxon>Flexivirga</taxon>
    </lineage>
</organism>
<dbReference type="InterPro" id="IPR013216">
    <property type="entry name" value="Methyltransf_11"/>
</dbReference>
<gene>
    <name evidence="2" type="ORF">EFY87_12200</name>
</gene>
<dbReference type="RefSeq" id="WP_123271736.1">
    <property type="nucleotide sequence ID" value="NZ_RJJQ01000011.1"/>
</dbReference>
<accession>A0A3M9M777</accession>
<proteinExistence type="predicted"/>
<keyword evidence="3" id="KW-1185">Reference proteome</keyword>
<dbReference type="PANTHER" id="PTHR43861:SF1">
    <property type="entry name" value="TRANS-ACONITATE 2-METHYLTRANSFERASE"/>
    <property type="match status" value="1"/>
</dbReference>
<keyword evidence="2" id="KW-0808">Transferase</keyword>
<evidence type="ECO:0000313" key="2">
    <source>
        <dbReference type="EMBL" id="RNI21420.1"/>
    </source>
</evidence>
<evidence type="ECO:0000259" key="1">
    <source>
        <dbReference type="Pfam" id="PF08241"/>
    </source>
</evidence>
<dbReference type="EMBL" id="RJJQ01000011">
    <property type="protein sequence ID" value="RNI21420.1"/>
    <property type="molecule type" value="Genomic_DNA"/>
</dbReference>